<keyword evidence="2" id="KW-1185">Reference proteome</keyword>
<dbReference type="GO" id="GO:0016491">
    <property type="term" value="F:oxidoreductase activity"/>
    <property type="evidence" value="ECO:0007669"/>
    <property type="project" value="InterPro"/>
</dbReference>
<dbReference type="Pfam" id="PF11583">
    <property type="entry name" value="AurF"/>
    <property type="match status" value="1"/>
</dbReference>
<evidence type="ECO:0000313" key="1">
    <source>
        <dbReference type="EMBL" id="SEK99362.1"/>
    </source>
</evidence>
<dbReference type="EMBL" id="FOAW01000005">
    <property type="protein sequence ID" value="SEK99362.1"/>
    <property type="molecule type" value="Genomic_DNA"/>
</dbReference>
<dbReference type="InterPro" id="IPR012348">
    <property type="entry name" value="RNR-like"/>
</dbReference>
<proteinExistence type="predicted"/>
<dbReference type="AlphaFoldDB" id="A0A1H7LK64"/>
<accession>A0A1H7LK64</accession>
<protein>
    <submittedName>
        <fullName evidence="1">p-aminobenzoate N-oxygenase AurF</fullName>
    </submittedName>
</protein>
<dbReference type="Proteomes" id="UP000198677">
    <property type="component" value="Unassembled WGS sequence"/>
</dbReference>
<dbReference type="RefSeq" id="WP_245815941.1">
    <property type="nucleotide sequence ID" value="NZ_FOAW01000005.1"/>
</dbReference>
<dbReference type="InterPro" id="IPR025859">
    <property type="entry name" value="AurF/CmlI"/>
</dbReference>
<gene>
    <name evidence="1" type="ORF">SAMN05444583_10580</name>
</gene>
<evidence type="ECO:0000313" key="2">
    <source>
        <dbReference type="Proteomes" id="UP000198677"/>
    </source>
</evidence>
<organism evidence="1 2">
    <name type="scientific">Rhodococcus maanshanensis</name>
    <dbReference type="NCBI Taxonomy" id="183556"/>
    <lineage>
        <taxon>Bacteria</taxon>
        <taxon>Bacillati</taxon>
        <taxon>Actinomycetota</taxon>
        <taxon>Actinomycetes</taxon>
        <taxon>Mycobacteriales</taxon>
        <taxon>Nocardiaceae</taxon>
        <taxon>Rhodococcus</taxon>
    </lineage>
</organism>
<name>A0A1H7LK64_9NOCA</name>
<dbReference type="Gene3D" id="1.10.620.20">
    <property type="entry name" value="Ribonucleotide Reductase, subunit A"/>
    <property type="match status" value="1"/>
</dbReference>
<sequence length="332" mass="37090">MTGPFETYGGVFGFEGLLSPPSLPECDESNPVESAVICSLVRSWPRRATVRRVEPELDDFFDPAKADFPEELLPFREHDLYRCLDETKKDRLRAWGWIAYNKNVMDIEQFVVNPGFQLLSRDAFGTGLGDRHRAAALQSMVDEEYHTLMHLNASAATRRHRGWPLREDALPTAQTVRRHHAAAVGHTDPRAAALTTLAFTTVAETSISAYLALMTEDEEVQPVNRATVALHRRDELCHSSITGDLVTMVYDGLDADDRHTLLEGLRDGVDAFTGSDMTTWRSILEREEVTGAGTIIADVTADSDRKPMVQDCSAIRRLCEHLGIAKDVRPAW</sequence>
<reference evidence="2" key="1">
    <citation type="submission" date="2016-10" db="EMBL/GenBank/DDBJ databases">
        <authorList>
            <person name="Varghese N."/>
            <person name="Submissions S."/>
        </authorList>
    </citation>
    <scope>NUCLEOTIDE SEQUENCE [LARGE SCALE GENOMIC DNA]</scope>
    <source>
        <strain evidence="2">DSM 44675</strain>
    </source>
</reference>